<reference evidence="6 7" key="1">
    <citation type="submission" date="2024-07" db="EMBL/GenBank/DDBJ databases">
        <title>Chromosome-level genome assembly of the water stick insect Ranatra chinensis (Heteroptera: Nepidae).</title>
        <authorList>
            <person name="Liu X."/>
        </authorList>
    </citation>
    <scope>NUCLEOTIDE SEQUENCE [LARGE SCALE GENOMIC DNA]</scope>
    <source>
        <strain evidence="6">Cailab_2021Rc</strain>
        <tissue evidence="6">Muscle</tissue>
    </source>
</reference>
<evidence type="ECO:0000256" key="4">
    <source>
        <dbReference type="PROSITE-ProRule" id="PRU00339"/>
    </source>
</evidence>
<keyword evidence="2" id="KW-0677">Repeat</keyword>
<dbReference type="AlphaFoldDB" id="A0ABD0YFB7"/>
<dbReference type="InterPro" id="IPR019734">
    <property type="entry name" value="TPR_rpt"/>
</dbReference>
<gene>
    <name evidence="6" type="ORF">AAG570_012949</name>
</gene>
<dbReference type="PROSITE" id="PS50293">
    <property type="entry name" value="TPR_REGION"/>
    <property type="match status" value="1"/>
</dbReference>
<keyword evidence="7" id="KW-1185">Reference proteome</keyword>
<feature type="repeat" description="TPR" evidence="4">
    <location>
        <begin position="82"/>
        <end position="115"/>
    </location>
</feature>
<dbReference type="InterPro" id="IPR032374">
    <property type="entry name" value="SGTA_dimer"/>
</dbReference>
<dbReference type="PROSITE" id="PS50005">
    <property type="entry name" value="TPR"/>
    <property type="match status" value="3"/>
</dbReference>
<sequence length="236" mass="26338">MDDNKRQLIGSILAFLKNELTAPYLSAEDLEGLEVAIQCLESTYNVPTSSAAEPPLEEIYKTFLATSVKNRPDASDDAKKEAERLKVEGNIAMTAQSYNEALELYTSAISYDSKNAVYYCNRAAAYSKLFDHKSAINDCKMAIELDPKYSKAYGRLGLAYTGLDDYQKALENYRIAAQLDPDNDGYRNNVLLAERKINETEQSSNGPNFDFNMVFGNPQLLSIATQMLSDPTMQNM</sequence>
<dbReference type="PANTHER" id="PTHR45831">
    <property type="entry name" value="LD24721P"/>
    <property type="match status" value="1"/>
</dbReference>
<evidence type="ECO:0000256" key="3">
    <source>
        <dbReference type="ARBA" id="ARBA00022803"/>
    </source>
</evidence>
<dbReference type="InterPro" id="IPR047150">
    <property type="entry name" value="SGT"/>
</dbReference>
<dbReference type="Gene3D" id="1.20.5.420">
    <property type="entry name" value="Immunoglobulin FC, subunit C"/>
    <property type="match status" value="1"/>
</dbReference>
<evidence type="ECO:0000256" key="2">
    <source>
        <dbReference type="ARBA" id="ARBA00022737"/>
    </source>
</evidence>
<dbReference type="Pfam" id="PF00515">
    <property type="entry name" value="TPR_1"/>
    <property type="match status" value="2"/>
</dbReference>
<evidence type="ECO:0000313" key="7">
    <source>
        <dbReference type="Proteomes" id="UP001558652"/>
    </source>
</evidence>
<evidence type="ECO:0000313" key="6">
    <source>
        <dbReference type="EMBL" id="KAL1130006.1"/>
    </source>
</evidence>
<evidence type="ECO:0000256" key="1">
    <source>
        <dbReference type="ARBA" id="ARBA00008175"/>
    </source>
</evidence>
<dbReference type="Pfam" id="PF16546">
    <property type="entry name" value="SGTA_dimer"/>
    <property type="match status" value="1"/>
</dbReference>
<organism evidence="6 7">
    <name type="scientific">Ranatra chinensis</name>
    <dbReference type="NCBI Taxonomy" id="642074"/>
    <lineage>
        <taxon>Eukaryota</taxon>
        <taxon>Metazoa</taxon>
        <taxon>Ecdysozoa</taxon>
        <taxon>Arthropoda</taxon>
        <taxon>Hexapoda</taxon>
        <taxon>Insecta</taxon>
        <taxon>Pterygota</taxon>
        <taxon>Neoptera</taxon>
        <taxon>Paraneoptera</taxon>
        <taxon>Hemiptera</taxon>
        <taxon>Heteroptera</taxon>
        <taxon>Panheteroptera</taxon>
        <taxon>Nepomorpha</taxon>
        <taxon>Nepidae</taxon>
        <taxon>Ranatrinae</taxon>
        <taxon>Ranatra</taxon>
    </lineage>
</organism>
<dbReference type="InterPro" id="IPR011990">
    <property type="entry name" value="TPR-like_helical_dom_sf"/>
</dbReference>
<dbReference type="SMART" id="SM00028">
    <property type="entry name" value="TPR"/>
    <property type="match status" value="3"/>
</dbReference>
<dbReference type="SUPFAM" id="SSF48452">
    <property type="entry name" value="TPR-like"/>
    <property type="match status" value="1"/>
</dbReference>
<comment type="caution">
    <text evidence="6">The sequence shown here is derived from an EMBL/GenBank/DDBJ whole genome shotgun (WGS) entry which is preliminary data.</text>
</comment>
<feature type="repeat" description="TPR" evidence="4">
    <location>
        <begin position="150"/>
        <end position="183"/>
    </location>
</feature>
<keyword evidence="3 4" id="KW-0802">TPR repeat</keyword>
<evidence type="ECO:0000259" key="5">
    <source>
        <dbReference type="Pfam" id="PF16546"/>
    </source>
</evidence>
<proteinExistence type="inferred from homology"/>
<comment type="similarity">
    <text evidence="1">Belongs to the SGT family.</text>
</comment>
<dbReference type="EMBL" id="JBFDAA010000008">
    <property type="protein sequence ID" value="KAL1130006.1"/>
    <property type="molecule type" value="Genomic_DNA"/>
</dbReference>
<dbReference type="Gene3D" id="1.25.40.10">
    <property type="entry name" value="Tetratricopeptide repeat domain"/>
    <property type="match status" value="1"/>
</dbReference>
<feature type="repeat" description="TPR" evidence="4">
    <location>
        <begin position="116"/>
        <end position="149"/>
    </location>
</feature>
<dbReference type="PANTHER" id="PTHR45831:SF2">
    <property type="entry name" value="LD24721P"/>
    <property type="match status" value="1"/>
</dbReference>
<dbReference type="Proteomes" id="UP001558652">
    <property type="component" value="Unassembled WGS sequence"/>
</dbReference>
<accession>A0ABD0YFB7</accession>
<name>A0ABD0YFB7_9HEMI</name>
<protein>
    <recommendedName>
        <fullName evidence="5">SGTA homodimerisation domain-containing protein</fullName>
    </recommendedName>
</protein>
<feature type="domain" description="SGTA homodimerisation" evidence="5">
    <location>
        <begin position="4"/>
        <end position="54"/>
    </location>
</feature>